<dbReference type="InterPro" id="IPR058238">
    <property type="entry name" value="Lant_leader_dom"/>
</dbReference>
<organism evidence="1 2">
    <name type="scientific">Chitinophaga skermanii</name>
    <dbReference type="NCBI Taxonomy" id="331697"/>
    <lineage>
        <taxon>Bacteria</taxon>
        <taxon>Pseudomonadati</taxon>
        <taxon>Bacteroidota</taxon>
        <taxon>Chitinophagia</taxon>
        <taxon>Chitinophagales</taxon>
        <taxon>Chitinophagaceae</taxon>
        <taxon>Chitinophaga</taxon>
    </lineage>
</organism>
<evidence type="ECO:0000313" key="1">
    <source>
        <dbReference type="EMBL" id="RAJ08761.1"/>
    </source>
</evidence>
<gene>
    <name evidence="1" type="ORF">LX64_01415</name>
</gene>
<dbReference type="EMBL" id="QLLL01000002">
    <property type="protein sequence ID" value="RAJ08761.1"/>
    <property type="molecule type" value="Genomic_DNA"/>
</dbReference>
<dbReference type="RefSeq" id="WP_111596870.1">
    <property type="nucleotide sequence ID" value="NZ_QLLL01000002.1"/>
</dbReference>
<dbReference type="AlphaFoldDB" id="A0A327QWQ2"/>
<name>A0A327QWQ2_9BACT</name>
<evidence type="ECO:0000313" key="2">
    <source>
        <dbReference type="Proteomes" id="UP000249547"/>
    </source>
</evidence>
<dbReference type="OrthoDB" id="679924at2"/>
<keyword evidence="2" id="KW-1185">Reference proteome</keyword>
<proteinExistence type="predicted"/>
<protein>
    <recommendedName>
        <fullName evidence="3">Natural product</fullName>
    </recommendedName>
</protein>
<dbReference type="NCBIfam" id="NF038153">
    <property type="entry name" value="lant_leader_L1a"/>
    <property type="match status" value="1"/>
</dbReference>
<evidence type="ECO:0008006" key="3">
    <source>
        <dbReference type="Google" id="ProtNLM"/>
    </source>
</evidence>
<dbReference type="Proteomes" id="UP000249547">
    <property type="component" value="Unassembled WGS sequence"/>
</dbReference>
<reference evidence="1 2" key="1">
    <citation type="submission" date="2018-06" db="EMBL/GenBank/DDBJ databases">
        <title>Genomic Encyclopedia of Archaeal and Bacterial Type Strains, Phase II (KMG-II): from individual species to whole genera.</title>
        <authorList>
            <person name="Goeker M."/>
        </authorList>
    </citation>
    <scope>NUCLEOTIDE SEQUENCE [LARGE SCALE GENOMIC DNA]</scope>
    <source>
        <strain evidence="1 2">DSM 23857</strain>
    </source>
</reference>
<accession>A0A327QWQ2</accession>
<sequence>MKKKKLQLAKLNFEKATLAILNPSDQQQVKGGLDTINGRCYTRAASCETIPYTQMMCILC</sequence>
<comment type="caution">
    <text evidence="1">The sequence shown here is derived from an EMBL/GenBank/DDBJ whole genome shotgun (WGS) entry which is preliminary data.</text>
</comment>